<sequence>MTDTKNDILLESELYDEFDELKPGWRPLLDDKLRVYSDPDSEHHFDCILASLIKEFLLWDDDGAATVFAQRFDDLYSTVYEPRFNGYRGRKKGWTGYLLVFYQTLCQTAVQIRYDDPKQERLVRLLVELGKLPSRSVKVFVQSAFGCVDTKVWSSHLLLPYELRVADPGEMYPDVFGDLAIPENLQSLERASVEYVNFHTFNARCIAAGLDTGLNGPFASEGPIISVGLNPGDHSFKAPWVDCLVMAAAQYIIIAGDVIDAECVKKQAPPDRWGWKGWENGNGPSLWKHWATKLGEIADTLLRGEDPGFRMLEGNRGTLTDMVIKARDKMVALEPELLVQSDSDPATEAKTETQAQIAGEAQAH</sequence>
<proteinExistence type="predicted"/>
<gene>
    <name evidence="2" type="ORF">C7999DRAFT_34623</name>
</gene>
<comment type="caution">
    <text evidence="2">The sequence shown here is derived from an EMBL/GenBank/DDBJ whole genome shotgun (WGS) entry which is preliminary data.</text>
</comment>
<accession>A0AAN7HCS0</accession>
<feature type="region of interest" description="Disordered" evidence="1">
    <location>
        <begin position="342"/>
        <end position="364"/>
    </location>
</feature>
<dbReference type="AlphaFoldDB" id="A0AAN7HCS0"/>
<evidence type="ECO:0000313" key="3">
    <source>
        <dbReference type="Proteomes" id="UP001303647"/>
    </source>
</evidence>
<dbReference type="Pfam" id="PF12311">
    <property type="entry name" value="DUF3632"/>
    <property type="match status" value="1"/>
</dbReference>
<keyword evidence="3" id="KW-1185">Reference proteome</keyword>
<protein>
    <submittedName>
        <fullName evidence="2">Uncharacterized protein</fullName>
    </submittedName>
</protein>
<dbReference type="Proteomes" id="UP001303647">
    <property type="component" value="Unassembled WGS sequence"/>
</dbReference>
<evidence type="ECO:0000256" key="1">
    <source>
        <dbReference type="SAM" id="MobiDB-lite"/>
    </source>
</evidence>
<name>A0AAN7HCS0_9PEZI</name>
<dbReference type="InterPro" id="IPR022085">
    <property type="entry name" value="OpdG"/>
</dbReference>
<reference evidence="2" key="2">
    <citation type="submission" date="2023-05" db="EMBL/GenBank/DDBJ databases">
        <authorList>
            <consortium name="Lawrence Berkeley National Laboratory"/>
            <person name="Steindorff A."/>
            <person name="Hensen N."/>
            <person name="Bonometti L."/>
            <person name="Westerberg I."/>
            <person name="Brannstrom I.O."/>
            <person name="Guillou S."/>
            <person name="Cros-Aarteil S."/>
            <person name="Calhoun S."/>
            <person name="Haridas S."/>
            <person name="Kuo A."/>
            <person name="Mondo S."/>
            <person name="Pangilinan J."/>
            <person name="Riley R."/>
            <person name="Labutti K."/>
            <person name="Andreopoulos B."/>
            <person name="Lipzen A."/>
            <person name="Chen C."/>
            <person name="Yanf M."/>
            <person name="Daum C."/>
            <person name="Ng V."/>
            <person name="Clum A."/>
            <person name="Ohm R."/>
            <person name="Martin F."/>
            <person name="Silar P."/>
            <person name="Natvig D."/>
            <person name="Lalanne C."/>
            <person name="Gautier V."/>
            <person name="Ament-Velasquez S.L."/>
            <person name="Kruys A."/>
            <person name="Hutchinson M.I."/>
            <person name="Powell A.J."/>
            <person name="Barry K."/>
            <person name="Miller A.N."/>
            <person name="Grigoriev I.V."/>
            <person name="Debuchy R."/>
            <person name="Gladieux P."/>
            <person name="Thoren M.H."/>
            <person name="Johannesson H."/>
        </authorList>
    </citation>
    <scope>NUCLEOTIDE SEQUENCE</scope>
    <source>
        <strain evidence="2">CBS 359.72</strain>
    </source>
</reference>
<evidence type="ECO:0000313" key="2">
    <source>
        <dbReference type="EMBL" id="KAK4245011.1"/>
    </source>
</evidence>
<reference evidence="2" key="1">
    <citation type="journal article" date="2023" name="Mol. Phylogenet. Evol.">
        <title>Genome-scale phylogeny and comparative genomics of the fungal order Sordariales.</title>
        <authorList>
            <person name="Hensen N."/>
            <person name="Bonometti L."/>
            <person name="Westerberg I."/>
            <person name="Brannstrom I.O."/>
            <person name="Guillou S."/>
            <person name="Cros-Aarteil S."/>
            <person name="Calhoun S."/>
            <person name="Haridas S."/>
            <person name="Kuo A."/>
            <person name="Mondo S."/>
            <person name="Pangilinan J."/>
            <person name="Riley R."/>
            <person name="LaButti K."/>
            <person name="Andreopoulos B."/>
            <person name="Lipzen A."/>
            <person name="Chen C."/>
            <person name="Yan M."/>
            <person name="Daum C."/>
            <person name="Ng V."/>
            <person name="Clum A."/>
            <person name="Steindorff A."/>
            <person name="Ohm R.A."/>
            <person name="Martin F."/>
            <person name="Silar P."/>
            <person name="Natvig D.O."/>
            <person name="Lalanne C."/>
            <person name="Gautier V."/>
            <person name="Ament-Velasquez S.L."/>
            <person name="Kruys A."/>
            <person name="Hutchinson M.I."/>
            <person name="Powell A.J."/>
            <person name="Barry K."/>
            <person name="Miller A.N."/>
            <person name="Grigoriev I.V."/>
            <person name="Debuchy R."/>
            <person name="Gladieux P."/>
            <person name="Hiltunen Thoren M."/>
            <person name="Johannesson H."/>
        </authorList>
    </citation>
    <scope>NUCLEOTIDE SEQUENCE</scope>
    <source>
        <strain evidence="2">CBS 359.72</strain>
    </source>
</reference>
<organism evidence="2 3">
    <name type="scientific">Corynascus novoguineensis</name>
    <dbReference type="NCBI Taxonomy" id="1126955"/>
    <lineage>
        <taxon>Eukaryota</taxon>
        <taxon>Fungi</taxon>
        <taxon>Dikarya</taxon>
        <taxon>Ascomycota</taxon>
        <taxon>Pezizomycotina</taxon>
        <taxon>Sordariomycetes</taxon>
        <taxon>Sordariomycetidae</taxon>
        <taxon>Sordariales</taxon>
        <taxon>Chaetomiaceae</taxon>
        <taxon>Corynascus</taxon>
    </lineage>
</organism>
<dbReference type="EMBL" id="MU857715">
    <property type="protein sequence ID" value="KAK4245011.1"/>
    <property type="molecule type" value="Genomic_DNA"/>
</dbReference>